<comment type="caution">
    <text evidence="1">The sequence shown here is derived from an EMBL/GenBank/DDBJ whole genome shotgun (WGS) entry which is preliminary data.</text>
</comment>
<name>A0A482XBW6_LAOST</name>
<dbReference type="EMBL" id="QKKF02013424">
    <property type="protein sequence ID" value="RZF43000.1"/>
    <property type="molecule type" value="Genomic_DNA"/>
</dbReference>
<accession>A0A482XBW6</accession>
<keyword evidence="2" id="KW-1185">Reference proteome</keyword>
<reference evidence="1 2" key="1">
    <citation type="journal article" date="2017" name="Gigascience">
        <title>Genome sequence of the small brown planthopper, Laodelphax striatellus.</title>
        <authorList>
            <person name="Zhu J."/>
            <person name="Jiang F."/>
            <person name="Wang X."/>
            <person name="Yang P."/>
            <person name="Bao Y."/>
            <person name="Zhao W."/>
            <person name="Wang W."/>
            <person name="Lu H."/>
            <person name="Wang Q."/>
            <person name="Cui N."/>
            <person name="Li J."/>
            <person name="Chen X."/>
            <person name="Luo L."/>
            <person name="Yu J."/>
            <person name="Kang L."/>
            <person name="Cui F."/>
        </authorList>
    </citation>
    <scope>NUCLEOTIDE SEQUENCE [LARGE SCALE GENOMIC DNA]</scope>
    <source>
        <strain evidence="1">Lst14</strain>
    </source>
</reference>
<sequence length="87" mass="9545">MANFSEGWLKGGCRDVRVAVIDRRLSRPCPCSLPGQFPLAFPFHPPVTFLLAPCCFPGKACCHSAASCELTMPAGRPFQTYYTSNFT</sequence>
<proteinExistence type="predicted"/>
<evidence type="ECO:0000313" key="1">
    <source>
        <dbReference type="EMBL" id="RZF43000.1"/>
    </source>
</evidence>
<protein>
    <submittedName>
        <fullName evidence="1">Uncharacterized protein</fullName>
    </submittedName>
</protein>
<gene>
    <name evidence="1" type="ORF">LSTR_LSTR016622</name>
</gene>
<dbReference type="Proteomes" id="UP000291343">
    <property type="component" value="Unassembled WGS sequence"/>
</dbReference>
<dbReference type="AlphaFoldDB" id="A0A482XBW6"/>
<organism evidence="1 2">
    <name type="scientific">Laodelphax striatellus</name>
    <name type="common">Small brown planthopper</name>
    <name type="synonym">Delphax striatella</name>
    <dbReference type="NCBI Taxonomy" id="195883"/>
    <lineage>
        <taxon>Eukaryota</taxon>
        <taxon>Metazoa</taxon>
        <taxon>Ecdysozoa</taxon>
        <taxon>Arthropoda</taxon>
        <taxon>Hexapoda</taxon>
        <taxon>Insecta</taxon>
        <taxon>Pterygota</taxon>
        <taxon>Neoptera</taxon>
        <taxon>Paraneoptera</taxon>
        <taxon>Hemiptera</taxon>
        <taxon>Auchenorrhyncha</taxon>
        <taxon>Fulgoroidea</taxon>
        <taxon>Delphacidae</taxon>
        <taxon>Criomorphinae</taxon>
        <taxon>Laodelphax</taxon>
    </lineage>
</organism>
<dbReference type="InParanoid" id="A0A482XBW6"/>
<evidence type="ECO:0000313" key="2">
    <source>
        <dbReference type="Proteomes" id="UP000291343"/>
    </source>
</evidence>